<evidence type="ECO:0000256" key="4">
    <source>
        <dbReference type="ARBA" id="ARBA00023136"/>
    </source>
</evidence>
<keyword evidence="8" id="KW-1185">Reference proteome</keyword>
<evidence type="ECO:0000256" key="1">
    <source>
        <dbReference type="ARBA" id="ARBA00004167"/>
    </source>
</evidence>
<dbReference type="GO" id="GO:0016020">
    <property type="term" value="C:membrane"/>
    <property type="evidence" value="ECO:0007669"/>
    <property type="project" value="UniProtKB-SubCell"/>
</dbReference>
<feature type="transmembrane region" description="Helical" evidence="6">
    <location>
        <begin position="131"/>
        <end position="154"/>
    </location>
</feature>
<evidence type="ECO:0000256" key="2">
    <source>
        <dbReference type="ARBA" id="ARBA00022692"/>
    </source>
</evidence>
<feature type="compositionally biased region" description="Low complexity" evidence="5">
    <location>
        <begin position="48"/>
        <end position="95"/>
    </location>
</feature>
<dbReference type="EMBL" id="ML992692">
    <property type="protein sequence ID" value="KAF2208726.1"/>
    <property type="molecule type" value="Genomic_DNA"/>
</dbReference>
<accession>A0A6A6F4N5</accession>
<comment type="subcellular location">
    <subcellularLocation>
        <location evidence="1">Membrane</location>
        <topology evidence="1">Single-pass membrane protein</topology>
    </subcellularLocation>
</comment>
<dbReference type="GO" id="GO:0071944">
    <property type="term" value="C:cell periphery"/>
    <property type="evidence" value="ECO:0007669"/>
    <property type="project" value="UniProtKB-ARBA"/>
</dbReference>
<gene>
    <name evidence="7" type="ORF">CERZMDRAFT_101169</name>
</gene>
<dbReference type="AlphaFoldDB" id="A0A6A6F4N5"/>
<evidence type="ECO:0000256" key="5">
    <source>
        <dbReference type="SAM" id="MobiDB-lite"/>
    </source>
</evidence>
<dbReference type="PANTHER" id="PTHR15549">
    <property type="entry name" value="PAIRED IMMUNOGLOBULIN-LIKE TYPE 2 RECEPTOR"/>
    <property type="match status" value="1"/>
</dbReference>
<proteinExistence type="predicted"/>
<evidence type="ECO:0000256" key="3">
    <source>
        <dbReference type="ARBA" id="ARBA00022989"/>
    </source>
</evidence>
<sequence>MFTEPAVAGPIAGFLTNLLDPEPPKTKNEDGEDQTTRTRPSRTRTTEAEPTPSVASISSDPPTSTVVDVTITSAVTSDSAVTSSPTSTADPSTSPQQFSSTAYIPASTISSVPTAAISPGPPNQNAVNTGAIAGGVVGGLAVLAILTLGLVWLLRRPRKTTNEKIEGQSEHRGSVVSLMAYRKDVPESRHSDSAWDSRPQSPPRAIPPSYLSAPPLIYVTDESDTRQLLCELPASEPVAEMESAQKYHPYRPKPS</sequence>
<keyword evidence="3 6" id="KW-1133">Transmembrane helix</keyword>
<organism evidence="7 8">
    <name type="scientific">Cercospora zeae-maydis SCOH1-5</name>
    <dbReference type="NCBI Taxonomy" id="717836"/>
    <lineage>
        <taxon>Eukaryota</taxon>
        <taxon>Fungi</taxon>
        <taxon>Dikarya</taxon>
        <taxon>Ascomycota</taxon>
        <taxon>Pezizomycotina</taxon>
        <taxon>Dothideomycetes</taxon>
        <taxon>Dothideomycetidae</taxon>
        <taxon>Mycosphaerellales</taxon>
        <taxon>Mycosphaerellaceae</taxon>
        <taxon>Cercospora</taxon>
    </lineage>
</organism>
<evidence type="ECO:0000313" key="8">
    <source>
        <dbReference type="Proteomes" id="UP000799539"/>
    </source>
</evidence>
<protein>
    <recommendedName>
        <fullName evidence="9">Mid2 domain-containing protein</fullName>
    </recommendedName>
</protein>
<dbReference type="PANTHER" id="PTHR15549:SF30">
    <property type="entry name" value="MID2 DOMAIN-CONTAINING PROTEIN"/>
    <property type="match status" value="1"/>
</dbReference>
<dbReference type="OrthoDB" id="3650373at2759"/>
<reference evidence="7" key="1">
    <citation type="journal article" date="2020" name="Stud. Mycol.">
        <title>101 Dothideomycetes genomes: a test case for predicting lifestyles and emergence of pathogens.</title>
        <authorList>
            <person name="Haridas S."/>
            <person name="Albert R."/>
            <person name="Binder M."/>
            <person name="Bloem J."/>
            <person name="Labutti K."/>
            <person name="Salamov A."/>
            <person name="Andreopoulos B."/>
            <person name="Baker S."/>
            <person name="Barry K."/>
            <person name="Bills G."/>
            <person name="Bluhm B."/>
            <person name="Cannon C."/>
            <person name="Castanera R."/>
            <person name="Culley D."/>
            <person name="Daum C."/>
            <person name="Ezra D."/>
            <person name="Gonzalez J."/>
            <person name="Henrissat B."/>
            <person name="Kuo A."/>
            <person name="Liang C."/>
            <person name="Lipzen A."/>
            <person name="Lutzoni F."/>
            <person name="Magnuson J."/>
            <person name="Mondo S."/>
            <person name="Nolan M."/>
            <person name="Ohm R."/>
            <person name="Pangilinan J."/>
            <person name="Park H.-J."/>
            <person name="Ramirez L."/>
            <person name="Alfaro M."/>
            <person name="Sun H."/>
            <person name="Tritt A."/>
            <person name="Yoshinaga Y."/>
            <person name="Zwiers L.-H."/>
            <person name="Turgeon B."/>
            <person name="Goodwin S."/>
            <person name="Spatafora J."/>
            <person name="Crous P."/>
            <person name="Grigoriev I."/>
        </authorList>
    </citation>
    <scope>NUCLEOTIDE SEQUENCE</scope>
    <source>
        <strain evidence="7">SCOH1-5</strain>
    </source>
</reference>
<evidence type="ECO:0008006" key="9">
    <source>
        <dbReference type="Google" id="ProtNLM"/>
    </source>
</evidence>
<feature type="region of interest" description="Disordered" evidence="5">
    <location>
        <begin position="1"/>
        <end position="99"/>
    </location>
</feature>
<keyword evidence="2 6" id="KW-0812">Transmembrane</keyword>
<dbReference type="Proteomes" id="UP000799539">
    <property type="component" value="Unassembled WGS sequence"/>
</dbReference>
<name>A0A6A6F4N5_9PEZI</name>
<feature type="region of interest" description="Disordered" evidence="5">
    <location>
        <begin position="187"/>
        <end position="211"/>
    </location>
</feature>
<keyword evidence="4 6" id="KW-0472">Membrane</keyword>
<evidence type="ECO:0000256" key="6">
    <source>
        <dbReference type="SAM" id="Phobius"/>
    </source>
</evidence>
<dbReference type="InterPro" id="IPR051694">
    <property type="entry name" value="Immunoregulatory_rcpt-like"/>
</dbReference>
<evidence type="ECO:0000313" key="7">
    <source>
        <dbReference type="EMBL" id="KAF2208726.1"/>
    </source>
</evidence>